<name>A0A4Z2G049_9TELE</name>
<accession>A0A4Z2G049</accession>
<dbReference type="Proteomes" id="UP000314294">
    <property type="component" value="Unassembled WGS sequence"/>
</dbReference>
<organism evidence="2 3">
    <name type="scientific">Liparis tanakae</name>
    <name type="common">Tanaka's snailfish</name>
    <dbReference type="NCBI Taxonomy" id="230148"/>
    <lineage>
        <taxon>Eukaryota</taxon>
        <taxon>Metazoa</taxon>
        <taxon>Chordata</taxon>
        <taxon>Craniata</taxon>
        <taxon>Vertebrata</taxon>
        <taxon>Euteleostomi</taxon>
        <taxon>Actinopterygii</taxon>
        <taxon>Neopterygii</taxon>
        <taxon>Teleostei</taxon>
        <taxon>Neoteleostei</taxon>
        <taxon>Acanthomorphata</taxon>
        <taxon>Eupercaria</taxon>
        <taxon>Perciformes</taxon>
        <taxon>Cottioidei</taxon>
        <taxon>Cottales</taxon>
        <taxon>Liparidae</taxon>
        <taxon>Liparis</taxon>
    </lineage>
</organism>
<reference evidence="2 3" key="1">
    <citation type="submission" date="2019-03" db="EMBL/GenBank/DDBJ databases">
        <title>First draft genome of Liparis tanakae, snailfish: a comprehensive survey of snailfish specific genes.</title>
        <authorList>
            <person name="Kim W."/>
            <person name="Song I."/>
            <person name="Jeong J.-H."/>
            <person name="Kim D."/>
            <person name="Kim S."/>
            <person name="Ryu S."/>
            <person name="Song J.Y."/>
            <person name="Lee S.K."/>
        </authorList>
    </citation>
    <scope>NUCLEOTIDE SEQUENCE [LARGE SCALE GENOMIC DNA]</scope>
    <source>
        <tissue evidence="2">Muscle</tissue>
    </source>
</reference>
<evidence type="ECO:0000256" key="1">
    <source>
        <dbReference type="SAM" id="MobiDB-lite"/>
    </source>
</evidence>
<feature type="region of interest" description="Disordered" evidence="1">
    <location>
        <begin position="74"/>
        <end position="104"/>
    </location>
</feature>
<protein>
    <submittedName>
        <fullName evidence="2">Uncharacterized protein</fullName>
    </submittedName>
</protein>
<proteinExistence type="predicted"/>
<comment type="caution">
    <text evidence="2">The sequence shown here is derived from an EMBL/GenBank/DDBJ whole genome shotgun (WGS) entry which is preliminary data.</text>
</comment>
<dbReference type="AlphaFoldDB" id="A0A4Z2G049"/>
<evidence type="ECO:0000313" key="3">
    <source>
        <dbReference type="Proteomes" id="UP000314294"/>
    </source>
</evidence>
<sequence length="133" mass="14548">MFTTPRPSHEAAGVTGAKQLPPRTGPFILAPSLSQISILLSILGKTNGKFSSDVSRVPSGQIFYGILEREAFKGGGSQRHCPPDENRHKRSFHPATQRKKMKSTRITAQFIPNPWASSNPFGVTENFCGSRLP</sequence>
<evidence type="ECO:0000313" key="2">
    <source>
        <dbReference type="EMBL" id="TNN46946.1"/>
    </source>
</evidence>
<feature type="region of interest" description="Disordered" evidence="1">
    <location>
        <begin position="1"/>
        <end position="21"/>
    </location>
</feature>
<dbReference type="EMBL" id="SRLO01000766">
    <property type="protein sequence ID" value="TNN46946.1"/>
    <property type="molecule type" value="Genomic_DNA"/>
</dbReference>
<feature type="compositionally biased region" description="Basic residues" evidence="1">
    <location>
        <begin position="88"/>
        <end position="103"/>
    </location>
</feature>
<gene>
    <name evidence="2" type="ORF">EYF80_042862</name>
</gene>
<keyword evidence="3" id="KW-1185">Reference proteome</keyword>